<feature type="compositionally biased region" description="Basic and acidic residues" evidence="1">
    <location>
        <begin position="1400"/>
        <end position="1409"/>
    </location>
</feature>
<evidence type="ECO:0000256" key="1">
    <source>
        <dbReference type="SAM" id="MobiDB-lite"/>
    </source>
</evidence>
<evidence type="ECO:0000313" key="4">
    <source>
        <dbReference type="EMBL" id="RZF35950.1"/>
    </source>
</evidence>
<dbReference type="PROSITE" id="PS50112">
    <property type="entry name" value="PAS"/>
    <property type="match status" value="1"/>
</dbReference>
<dbReference type="EMBL" id="QKKF02027198">
    <property type="protein sequence ID" value="RZF35950.1"/>
    <property type="molecule type" value="Genomic_DNA"/>
</dbReference>
<feature type="region of interest" description="Disordered" evidence="1">
    <location>
        <begin position="1230"/>
        <end position="1297"/>
    </location>
</feature>
<dbReference type="SMART" id="SM00091">
    <property type="entry name" value="PAS"/>
    <property type="match status" value="2"/>
</dbReference>
<dbReference type="CDD" id="cd11439">
    <property type="entry name" value="bHLH-PAS_SRC"/>
    <property type="match status" value="1"/>
</dbReference>
<feature type="domain" description="PAS" evidence="2">
    <location>
        <begin position="168"/>
        <end position="237"/>
    </location>
</feature>
<dbReference type="GO" id="GO:0005634">
    <property type="term" value="C:nucleus"/>
    <property type="evidence" value="ECO:0007669"/>
    <property type="project" value="InterPro"/>
</dbReference>
<feature type="region of interest" description="Disordered" evidence="1">
    <location>
        <begin position="251"/>
        <end position="270"/>
    </location>
</feature>
<dbReference type="Proteomes" id="UP000291343">
    <property type="component" value="Unassembled WGS sequence"/>
</dbReference>
<feature type="compositionally biased region" description="Gly residues" evidence="1">
    <location>
        <begin position="1240"/>
        <end position="1251"/>
    </location>
</feature>
<feature type="compositionally biased region" description="Low complexity" evidence="1">
    <location>
        <begin position="452"/>
        <end position="473"/>
    </location>
</feature>
<feature type="region of interest" description="Disordered" evidence="1">
    <location>
        <begin position="1374"/>
        <end position="1421"/>
    </location>
</feature>
<feature type="compositionally biased region" description="Low complexity" evidence="1">
    <location>
        <begin position="1101"/>
        <end position="1112"/>
    </location>
</feature>
<feature type="compositionally biased region" description="Polar residues" evidence="1">
    <location>
        <begin position="258"/>
        <end position="268"/>
    </location>
</feature>
<dbReference type="STRING" id="195883.A0A482WSF2"/>
<feature type="compositionally biased region" description="Gly residues" evidence="1">
    <location>
        <begin position="293"/>
        <end position="309"/>
    </location>
</feature>
<evidence type="ECO:0000313" key="5">
    <source>
        <dbReference type="Proteomes" id="UP000291343"/>
    </source>
</evidence>
<feature type="compositionally biased region" description="Gly residues" evidence="1">
    <location>
        <begin position="710"/>
        <end position="719"/>
    </location>
</feature>
<sequence length="1421" mass="152871">MCSARIECPLPPGASAAPGRHFDLDFNGEFESLAASASTCGLLSFAQGLGPCQLEEQGWGSKMSAVIVPEKKRKKLDSNGQAQLSKCLNEKKRRQQENLHIEDLAVLLQHEGEMNSLSVKPDKCAILECTVKQIGKIQENSSGDAVQQADVSSSKPTILPNDVFGNLLLEALDGFLFVVNPDGKVEYVTDNVTHFIKYKKEDILGRSIYNIIHLGDHNKFATIVLGISQLHNTTQQQQSDAAAPRNRTFICRFKSDPDPNQNDPSTINDDNHFSDRYEYLQISSTQVPLPGDNSGGGGVGGGGEGGGGSSSLLDGYSDSGRCIMCIARRIEKSIGPVEQFTIKLDRNGTIINLDIQGVSATYSHYLNRDLLQKNIEELCHAADVPKLKRFLEDTLSKGQCQTGPYRLSVSSAHDKYIHVQTLFKHYDSGPAGDEFIMATHSIMPDSNDMDMSHSPRSIGSGSSSVSALMSNGASGAGTGTGTGRAVSSSDTVSNSFSLDRMTSLDAFGGGDDSLGGMDTTPSSTGISQWGAFAAATGQSQQPATPMYAGGGGPPSYDATPSPHHEAPATPHDGGGGSSDKEEASDSRRLRKLLTNRRTSSVDSNDGCHKILKNLLDKDDEQQPKAASSGGNHMLLKLLNDKNDVNDLEARVNQRTQEELLQLLKDEENSTKCEMQTDDAALHHHHHPHPHPHHHRQKRPSEEGDDSSSCGSGGGGGGGAAKRPSLSVLDTLPSPSPSPATPSSSSSHLHHQHQHHHPLHPVTSSNGGGGGKNSNLWEKNKMLASLLAKQPPTPTTIPHIPASIISATPQDKLPRIVKQQAPAANWTGGGLQQQNVMRPMQQQQQQQLVDSTGRGRTPQQQQQLQQQQRQQYVQQQLLEQQQSQQRFDFRTSGHDFTDSSDPYLSEILDEVIEIVDVADPSVLMNVLGLGTSGSDPGGGGGGGSQPYQQTSISDQTSIIQAIQNQLMQETTSVNQQQRGNAQQQQQQQQQQQFHPPPPLYQPPRQPQRFPPNMQPNQLAAAGIRPGAPHYAMAANQQQQLLLQHKKQQLLQHQQKQRLLQQQQQQQMLIPSNAAAVPGPDPGLHNIDLIKTHGPPNVSLQRSSSVPDSQLSPSGYGASQISPGQRGAPQQQQQQQPYSPLGGQQQQQPPYSPVNGPSPLTSYQPQPSPQQRLSPSGQLPSFQQSPRGQQQQQYAAGGMSPTWSQQNNRLSLQQQQNPMLNAQLTGGAYNNRVQYATSPSGGQRGGGGGGGGAPTQLPPVRSLTSPGARQSPFPPEVSPTTATSYQQTQQQDQQQQFRVQRAISVPGPPQATTQLPGGNNGMTEYVRQELRSFVGARTGGSGGGVQQQQQQRPPSQQQLHLAPGQPVTAADLEALGLSFEPGGTDLGTGSPQPPCGHPSRNNMDEVSRSSDQKSSLLQKLLSE</sequence>
<comment type="caution">
    <text evidence="4">The sequence shown here is derived from an EMBL/GenBank/DDBJ whole genome shotgun (WGS) entry which is preliminary data.</text>
</comment>
<dbReference type="GO" id="GO:0046983">
    <property type="term" value="F:protein dimerization activity"/>
    <property type="evidence" value="ECO:0007669"/>
    <property type="project" value="InterPro"/>
</dbReference>
<dbReference type="SUPFAM" id="SSF55785">
    <property type="entry name" value="PYP-like sensor domain (PAS domain)"/>
    <property type="match status" value="2"/>
</dbReference>
<dbReference type="PANTHER" id="PTHR10684">
    <property type="entry name" value="NUCLEAR RECEPTOR COACTIVATOR"/>
    <property type="match status" value="1"/>
</dbReference>
<feature type="region of interest" description="Disordered" evidence="1">
    <location>
        <begin position="535"/>
        <end position="586"/>
    </location>
</feature>
<feature type="compositionally biased region" description="Low complexity" evidence="1">
    <location>
        <begin position="836"/>
        <end position="846"/>
    </location>
</feature>
<dbReference type="FunCoup" id="A0A482WSF2">
    <property type="interactions" value="111"/>
</dbReference>
<dbReference type="SMR" id="A0A482WSF2"/>
<feature type="compositionally biased region" description="Low complexity" evidence="1">
    <location>
        <begin position="1410"/>
        <end position="1421"/>
    </location>
</feature>
<feature type="region of interest" description="Disordered" evidence="1">
    <location>
        <begin position="1071"/>
        <end position="1202"/>
    </location>
</feature>
<evidence type="ECO:0008006" key="6">
    <source>
        <dbReference type="Google" id="ProtNLM"/>
    </source>
</evidence>
<dbReference type="InterPro" id="IPR000014">
    <property type="entry name" value="PAS"/>
</dbReference>
<dbReference type="InterPro" id="IPR035965">
    <property type="entry name" value="PAS-like_dom_sf"/>
</dbReference>
<accession>A0A482WSF2</accession>
<feature type="compositionally biased region" description="Low complexity" evidence="1">
    <location>
        <begin position="1284"/>
        <end position="1294"/>
    </location>
</feature>
<feature type="compositionally biased region" description="Pro residues" evidence="1">
    <location>
        <begin position="993"/>
        <end position="1012"/>
    </location>
</feature>
<feature type="region of interest" description="Disordered" evidence="1">
    <location>
        <begin position="1333"/>
        <end position="1362"/>
    </location>
</feature>
<dbReference type="PANTHER" id="PTHR10684:SF4">
    <property type="entry name" value="TAIMAN, ISOFORM G"/>
    <property type="match status" value="1"/>
</dbReference>
<feature type="region of interest" description="Disordered" evidence="1">
    <location>
        <begin position="969"/>
        <end position="1016"/>
    </location>
</feature>
<dbReference type="InterPro" id="IPR036638">
    <property type="entry name" value="HLH_DNA-bd_sf"/>
</dbReference>
<dbReference type="InParanoid" id="A0A482WSF2"/>
<gene>
    <name evidence="4" type="ORF">LSTR_LSTR008520</name>
</gene>
<name>A0A482WSF2_LAOST</name>
<feature type="compositionally biased region" description="Basic residues" evidence="1">
    <location>
        <begin position="682"/>
        <end position="697"/>
    </location>
</feature>
<protein>
    <recommendedName>
        <fullName evidence="6">PAS domain-containing protein</fullName>
    </recommendedName>
</protein>
<feature type="region of interest" description="Disordered" evidence="1">
    <location>
        <begin position="447"/>
        <end position="491"/>
    </location>
</feature>
<dbReference type="InterPro" id="IPR056193">
    <property type="entry name" value="bHLH_NCOA1-3"/>
</dbReference>
<dbReference type="GO" id="GO:0045944">
    <property type="term" value="P:positive regulation of transcription by RNA polymerase II"/>
    <property type="evidence" value="ECO:0007669"/>
    <property type="project" value="TreeGrafter"/>
</dbReference>
<feature type="region of interest" description="Disordered" evidence="1">
    <location>
        <begin position="836"/>
        <end position="865"/>
    </location>
</feature>
<feature type="region of interest" description="Disordered" evidence="1">
    <location>
        <begin position="286"/>
        <end position="311"/>
    </location>
</feature>
<dbReference type="Pfam" id="PF23172">
    <property type="entry name" value="bHLH_NCOA"/>
    <property type="match status" value="1"/>
</dbReference>
<feature type="region of interest" description="Disordered" evidence="1">
    <location>
        <begin position="681"/>
        <end position="775"/>
    </location>
</feature>
<dbReference type="SUPFAM" id="SSF47459">
    <property type="entry name" value="HLH, helix-loop-helix DNA-binding domain"/>
    <property type="match status" value="1"/>
</dbReference>
<organism evidence="4 5">
    <name type="scientific">Laodelphax striatellus</name>
    <name type="common">Small brown planthopper</name>
    <name type="synonym">Delphax striatella</name>
    <dbReference type="NCBI Taxonomy" id="195883"/>
    <lineage>
        <taxon>Eukaryota</taxon>
        <taxon>Metazoa</taxon>
        <taxon>Ecdysozoa</taxon>
        <taxon>Arthropoda</taxon>
        <taxon>Hexapoda</taxon>
        <taxon>Insecta</taxon>
        <taxon>Pterygota</taxon>
        <taxon>Neoptera</taxon>
        <taxon>Paraneoptera</taxon>
        <taxon>Hemiptera</taxon>
        <taxon>Auchenorrhyncha</taxon>
        <taxon>Fulgoroidea</taxon>
        <taxon>Delphacidae</taxon>
        <taxon>Criomorphinae</taxon>
        <taxon>Laodelphax</taxon>
    </lineage>
</organism>
<proteinExistence type="predicted"/>
<feature type="compositionally biased region" description="Low complexity" evidence="1">
    <location>
        <begin position="1121"/>
        <end position="1147"/>
    </location>
</feature>
<feature type="compositionally biased region" description="Low complexity" evidence="1">
    <location>
        <begin position="1155"/>
        <end position="1191"/>
    </location>
</feature>
<dbReference type="Gene3D" id="3.30.450.20">
    <property type="entry name" value="PAS domain"/>
    <property type="match status" value="2"/>
</dbReference>
<dbReference type="GO" id="GO:0016922">
    <property type="term" value="F:nuclear receptor binding"/>
    <property type="evidence" value="ECO:0007669"/>
    <property type="project" value="TreeGrafter"/>
</dbReference>
<evidence type="ECO:0000259" key="2">
    <source>
        <dbReference type="PROSITE" id="PS50112"/>
    </source>
</evidence>
<dbReference type="SMART" id="SM00353">
    <property type="entry name" value="HLH"/>
    <property type="match status" value="1"/>
</dbReference>
<dbReference type="GO" id="GO:0003713">
    <property type="term" value="F:transcription coactivator activity"/>
    <property type="evidence" value="ECO:0007669"/>
    <property type="project" value="InterPro"/>
</dbReference>
<dbReference type="CDD" id="cd00130">
    <property type="entry name" value="PAS"/>
    <property type="match status" value="2"/>
</dbReference>
<dbReference type="OrthoDB" id="10035882at2759"/>
<feature type="compositionally biased region" description="Low complexity" evidence="1">
    <location>
        <begin position="1344"/>
        <end position="1356"/>
    </location>
</feature>
<feature type="compositionally biased region" description="Basic residues" evidence="1">
    <location>
        <begin position="747"/>
        <end position="758"/>
    </location>
</feature>
<evidence type="ECO:0000259" key="3">
    <source>
        <dbReference type="PROSITE" id="PS50888"/>
    </source>
</evidence>
<feature type="domain" description="BHLH" evidence="3">
    <location>
        <begin position="81"/>
        <end position="137"/>
    </location>
</feature>
<feature type="compositionally biased region" description="Low complexity" evidence="1">
    <location>
        <begin position="974"/>
        <end position="992"/>
    </location>
</feature>
<dbReference type="Pfam" id="PF14598">
    <property type="entry name" value="PAS_11"/>
    <property type="match status" value="1"/>
</dbReference>
<dbReference type="PROSITE" id="PS50888">
    <property type="entry name" value="BHLH"/>
    <property type="match status" value="1"/>
</dbReference>
<dbReference type="GO" id="GO:0032870">
    <property type="term" value="P:cellular response to hormone stimulus"/>
    <property type="evidence" value="ECO:0007669"/>
    <property type="project" value="TreeGrafter"/>
</dbReference>
<keyword evidence="5" id="KW-1185">Reference proteome</keyword>
<dbReference type="InterPro" id="IPR017426">
    <property type="entry name" value="Nuclear_rcpt_coactivator"/>
</dbReference>
<dbReference type="Gene3D" id="4.10.280.10">
    <property type="entry name" value="Helix-loop-helix DNA-binding domain"/>
    <property type="match status" value="1"/>
</dbReference>
<feature type="compositionally biased region" description="Low complexity" evidence="1">
    <location>
        <begin position="723"/>
        <end position="732"/>
    </location>
</feature>
<reference evidence="4 5" key="1">
    <citation type="journal article" date="2017" name="Gigascience">
        <title>Genome sequence of the small brown planthopper, Laodelphax striatellus.</title>
        <authorList>
            <person name="Zhu J."/>
            <person name="Jiang F."/>
            <person name="Wang X."/>
            <person name="Yang P."/>
            <person name="Bao Y."/>
            <person name="Zhao W."/>
            <person name="Wang W."/>
            <person name="Lu H."/>
            <person name="Wang Q."/>
            <person name="Cui N."/>
            <person name="Li J."/>
            <person name="Chen X."/>
            <person name="Luo L."/>
            <person name="Yu J."/>
            <person name="Kang L."/>
            <person name="Cui F."/>
        </authorList>
    </citation>
    <scope>NUCLEOTIDE SEQUENCE [LARGE SCALE GENOMIC DNA]</scope>
    <source>
        <strain evidence="4">Lst14</strain>
    </source>
</reference>
<dbReference type="InterPro" id="IPR011598">
    <property type="entry name" value="bHLH_dom"/>
</dbReference>